<dbReference type="GeneID" id="20668354"/>
<organism evidence="1 2">
    <name type="scientific">Heterobasidion irregulare (strain TC 32-1)</name>
    <dbReference type="NCBI Taxonomy" id="747525"/>
    <lineage>
        <taxon>Eukaryota</taxon>
        <taxon>Fungi</taxon>
        <taxon>Dikarya</taxon>
        <taxon>Basidiomycota</taxon>
        <taxon>Agaricomycotina</taxon>
        <taxon>Agaricomycetes</taxon>
        <taxon>Russulales</taxon>
        <taxon>Bondarzewiaceae</taxon>
        <taxon>Heterobasidion</taxon>
        <taxon>Heterobasidion annosum species complex</taxon>
    </lineage>
</organism>
<dbReference type="AlphaFoldDB" id="W4K250"/>
<evidence type="ECO:0000313" key="2">
    <source>
        <dbReference type="Proteomes" id="UP000030671"/>
    </source>
</evidence>
<protein>
    <submittedName>
        <fullName evidence="1">Lignin expressed protein 13</fullName>
    </submittedName>
</protein>
<dbReference type="InParanoid" id="W4K250"/>
<reference evidence="1 2" key="1">
    <citation type="journal article" date="2012" name="New Phytol.">
        <title>Insight into trade-off between wood decay and parasitism from the genome of a fungal forest pathogen.</title>
        <authorList>
            <person name="Olson A."/>
            <person name="Aerts A."/>
            <person name="Asiegbu F."/>
            <person name="Belbahri L."/>
            <person name="Bouzid O."/>
            <person name="Broberg A."/>
            <person name="Canback B."/>
            <person name="Coutinho P.M."/>
            <person name="Cullen D."/>
            <person name="Dalman K."/>
            <person name="Deflorio G."/>
            <person name="van Diepen L.T."/>
            <person name="Dunand C."/>
            <person name="Duplessis S."/>
            <person name="Durling M."/>
            <person name="Gonthier P."/>
            <person name="Grimwood J."/>
            <person name="Fossdal C.G."/>
            <person name="Hansson D."/>
            <person name="Henrissat B."/>
            <person name="Hietala A."/>
            <person name="Himmelstrand K."/>
            <person name="Hoffmeister D."/>
            <person name="Hogberg N."/>
            <person name="James T.Y."/>
            <person name="Karlsson M."/>
            <person name="Kohler A."/>
            <person name="Kues U."/>
            <person name="Lee Y.H."/>
            <person name="Lin Y.C."/>
            <person name="Lind M."/>
            <person name="Lindquist E."/>
            <person name="Lombard V."/>
            <person name="Lucas S."/>
            <person name="Lunden K."/>
            <person name="Morin E."/>
            <person name="Murat C."/>
            <person name="Park J."/>
            <person name="Raffaello T."/>
            <person name="Rouze P."/>
            <person name="Salamov A."/>
            <person name="Schmutz J."/>
            <person name="Solheim H."/>
            <person name="Stahlberg J."/>
            <person name="Velez H."/>
            <person name="de Vries R.P."/>
            <person name="Wiebenga A."/>
            <person name="Woodward S."/>
            <person name="Yakovlev I."/>
            <person name="Garbelotto M."/>
            <person name="Martin F."/>
            <person name="Grigoriev I.V."/>
            <person name="Stenlid J."/>
        </authorList>
    </citation>
    <scope>NUCLEOTIDE SEQUENCE [LARGE SCALE GENOMIC DNA]</scope>
    <source>
        <strain evidence="1 2">TC 32-1</strain>
    </source>
</reference>
<proteinExistence type="predicted"/>
<dbReference type="Proteomes" id="UP000030671">
    <property type="component" value="Unassembled WGS sequence"/>
</dbReference>
<accession>W4K250</accession>
<dbReference type="RefSeq" id="XP_009548415.1">
    <property type="nucleotide sequence ID" value="XM_009550120.1"/>
</dbReference>
<evidence type="ECO:0000313" key="1">
    <source>
        <dbReference type="EMBL" id="ETW79877.1"/>
    </source>
</evidence>
<dbReference type="HOGENOM" id="CLU_2740332_0_0_1"/>
<dbReference type="EMBL" id="KI925460">
    <property type="protein sequence ID" value="ETW79877.1"/>
    <property type="molecule type" value="Genomic_DNA"/>
</dbReference>
<keyword evidence="2" id="KW-1185">Reference proteome</keyword>
<sequence length="71" mass="7828">MSPHPQVAPCGVGFHCIIHHQTTARTANTNSACGRTSAHRGSRARIGVDFDHACSEERLSRRLCCPMIKVW</sequence>
<dbReference type="KEGG" id="hir:HETIRDRAFT_171600"/>
<name>W4K250_HETIT</name>
<gene>
    <name evidence="1" type="primary">lep13</name>
    <name evidence="1" type="ORF">HETIRDRAFT_171600</name>
</gene>